<dbReference type="EMBL" id="JAXLQG010000009">
    <property type="protein sequence ID" value="KAK5535845.1"/>
    <property type="molecule type" value="Genomic_DNA"/>
</dbReference>
<evidence type="ECO:0000313" key="1">
    <source>
        <dbReference type="EMBL" id="KAK5535845.1"/>
    </source>
</evidence>
<gene>
    <name evidence="1" type="ORF">LTR25_005747</name>
</gene>
<name>A0AAV9Q8H4_9PEZI</name>
<evidence type="ECO:0000313" key="2">
    <source>
        <dbReference type="Proteomes" id="UP001345827"/>
    </source>
</evidence>
<comment type="caution">
    <text evidence="1">The sequence shown here is derived from an EMBL/GenBank/DDBJ whole genome shotgun (WGS) entry which is preliminary data.</text>
</comment>
<proteinExistence type="predicted"/>
<organism evidence="1 2">
    <name type="scientific">Vermiconidia calcicola</name>
    <dbReference type="NCBI Taxonomy" id="1690605"/>
    <lineage>
        <taxon>Eukaryota</taxon>
        <taxon>Fungi</taxon>
        <taxon>Dikarya</taxon>
        <taxon>Ascomycota</taxon>
        <taxon>Pezizomycotina</taxon>
        <taxon>Dothideomycetes</taxon>
        <taxon>Dothideomycetidae</taxon>
        <taxon>Mycosphaerellales</taxon>
        <taxon>Extremaceae</taxon>
        <taxon>Vermiconidia</taxon>
    </lineage>
</organism>
<dbReference type="Proteomes" id="UP001345827">
    <property type="component" value="Unassembled WGS sequence"/>
</dbReference>
<protein>
    <submittedName>
        <fullName evidence="1">Uncharacterized protein</fullName>
    </submittedName>
</protein>
<dbReference type="AlphaFoldDB" id="A0AAV9Q8H4"/>
<keyword evidence="2" id="KW-1185">Reference proteome</keyword>
<accession>A0AAV9Q8H4</accession>
<sequence length="279" mass="31574">MVGTVSSEDDPSEMMLVDTADMMSAVRGSPIVETQAADVDYQRVHSWPRSYLQRQIVSEAMSLSRAGSKPMGEILFGYSPLASTRLDQASMINWECAIWPSLAILDLFGSLLDGPRYRNLTVLVTRSCLEQCYGTLKNSLRRIGPYPRCNYAVATRQEKRSWSAMVAVAGATWLLAKQLGCSFDEGIYKDSYSQLLDILRKPHDRRWQLEIIDAFRPYLADSRFLKNGAIETFPGAKIQFLQTHEASSTESRLTRDFVGFHAHFHGKLESYDRNNEPNE</sequence>
<reference evidence="1 2" key="1">
    <citation type="submission" date="2023-06" db="EMBL/GenBank/DDBJ databases">
        <title>Black Yeasts Isolated from many extreme environments.</title>
        <authorList>
            <person name="Coleine C."/>
            <person name="Stajich J.E."/>
            <person name="Selbmann L."/>
        </authorList>
    </citation>
    <scope>NUCLEOTIDE SEQUENCE [LARGE SCALE GENOMIC DNA]</scope>
    <source>
        <strain evidence="1 2">CCFEE 5887</strain>
    </source>
</reference>